<organism evidence="2 3">
    <name type="scientific">Paenibacillus xanthanilyticus</name>
    <dbReference type="NCBI Taxonomy" id="1783531"/>
    <lineage>
        <taxon>Bacteria</taxon>
        <taxon>Bacillati</taxon>
        <taxon>Bacillota</taxon>
        <taxon>Bacilli</taxon>
        <taxon>Bacillales</taxon>
        <taxon>Paenibacillaceae</taxon>
        <taxon>Paenibacillus</taxon>
    </lineage>
</organism>
<gene>
    <name evidence="2" type="ORF">ACFOZ8_12240</name>
</gene>
<keyword evidence="2" id="KW-0808">Transferase</keyword>
<dbReference type="RefSeq" id="WP_377719085.1">
    <property type="nucleotide sequence ID" value="NZ_JBHSAM010000025.1"/>
</dbReference>
<dbReference type="EC" id="2.3.-.-" evidence="2"/>
<dbReference type="Proteomes" id="UP001595715">
    <property type="component" value="Unassembled WGS sequence"/>
</dbReference>
<evidence type="ECO:0000259" key="1">
    <source>
        <dbReference type="PROSITE" id="PS51186"/>
    </source>
</evidence>
<evidence type="ECO:0000313" key="2">
    <source>
        <dbReference type="EMBL" id="MFC4100417.1"/>
    </source>
</evidence>
<dbReference type="EMBL" id="JBHSAM010000025">
    <property type="protein sequence ID" value="MFC4100417.1"/>
    <property type="molecule type" value="Genomic_DNA"/>
</dbReference>
<dbReference type="InterPro" id="IPR000182">
    <property type="entry name" value="GNAT_dom"/>
</dbReference>
<feature type="domain" description="N-acetyltransferase" evidence="1">
    <location>
        <begin position="109"/>
        <end position="248"/>
    </location>
</feature>
<comment type="caution">
    <text evidence="2">The sequence shown here is derived from an EMBL/GenBank/DDBJ whole genome shotgun (WGS) entry which is preliminary data.</text>
</comment>
<evidence type="ECO:0000313" key="3">
    <source>
        <dbReference type="Proteomes" id="UP001595715"/>
    </source>
</evidence>
<dbReference type="Gene3D" id="3.40.630.30">
    <property type="match status" value="1"/>
</dbReference>
<dbReference type="InterPro" id="IPR016181">
    <property type="entry name" value="Acyl_CoA_acyltransferase"/>
</dbReference>
<keyword evidence="2" id="KW-0012">Acyltransferase</keyword>
<accession>A0ABV8K338</accession>
<sequence length="248" mass="28922">MMGNGQSFYLQDLEWDTDYFGVKTSKLVLSGELNENDTQLVIENLKSHDFIVIANNQNNYKNNYWISRNTTAFLVDMNIQFIKKIDRQILVTRNNDDVVLFEDDEEVKAEIKKIAAQSFQFSRFFNDPYLPRNKSHRVYEEWINNSFGATNKKNLYIKCDNEVAGFLLFSFNSELIITIELIAISSKFQGRKLGQILMHELEKFSLKLGSSELRVGTQIDNSPAVNFYARNGFQYTGCHSIYHYWPNK</sequence>
<proteinExistence type="predicted"/>
<keyword evidence="3" id="KW-1185">Reference proteome</keyword>
<dbReference type="CDD" id="cd04301">
    <property type="entry name" value="NAT_SF"/>
    <property type="match status" value="1"/>
</dbReference>
<protein>
    <submittedName>
        <fullName evidence="2">GNAT family N-acetyltransferase</fullName>
        <ecNumber evidence="2">2.3.-.-</ecNumber>
    </submittedName>
</protein>
<dbReference type="PROSITE" id="PS51186">
    <property type="entry name" value="GNAT"/>
    <property type="match status" value="1"/>
</dbReference>
<dbReference type="GO" id="GO:0016746">
    <property type="term" value="F:acyltransferase activity"/>
    <property type="evidence" value="ECO:0007669"/>
    <property type="project" value="UniProtKB-KW"/>
</dbReference>
<name>A0ABV8K338_9BACL</name>
<reference evidence="3" key="1">
    <citation type="journal article" date="2019" name="Int. J. Syst. Evol. Microbiol.">
        <title>The Global Catalogue of Microorganisms (GCM) 10K type strain sequencing project: providing services to taxonomists for standard genome sequencing and annotation.</title>
        <authorList>
            <consortium name="The Broad Institute Genomics Platform"/>
            <consortium name="The Broad Institute Genome Sequencing Center for Infectious Disease"/>
            <person name="Wu L."/>
            <person name="Ma J."/>
        </authorList>
    </citation>
    <scope>NUCLEOTIDE SEQUENCE [LARGE SCALE GENOMIC DNA]</scope>
    <source>
        <strain evidence="3">IBRC-M 10987</strain>
    </source>
</reference>
<dbReference type="Pfam" id="PF00583">
    <property type="entry name" value="Acetyltransf_1"/>
    <property type="match status" value="1"/>
</dbReference>
<dbReference type="SUPFAM" id="SSF55729">
    <property type="entry name" value="Acyl-CoA N-acyltransferases (Nat)"/>
    <property type="match status" value="1"/>
</dbReference>